<name>A0AB39XMS4_9BRAD</name>
<evidence type="ECO:0008006" key="2">
    <source>
        <dbReference type="Google" id="ProtNLM"/>
    </source>
</evidence>
<organism evidence="1">
    <name type="scientific">Bradyrhizobium sp. LLZ17</name>
    <dbReference type="NCBI Taxonomy" id="3239388"/>
    <lineage>
        <taxon>Bacteria</taxon>
        <taxon>Pseudomonadati</taxon>
        <taxon>Pseudomonadota</taxon>
        <taxon>Alphaproteobacteria</taxon>
        <taxon>Hyphomicrobiales</taxon>
        <taxon>Nitrobacteraceae</taxon>
        <taxon>Bradyrhizobium</taxon>
    </lineage>
</organism>
<dbReference type="RefSeq" id="WP_369722028.1">
    <property type="nucleotide sequence ID" value="NZ_CP165734.1"/>
</dbReference>
<dbReference type="EMBL" id="CP165734">
    <property type="protein sequence ID" value="XDV57607.1"/>
    <property type="molecule type" value="Genomic_DNA"/>
</dbReference>
<proteinExistence type="predicted"/>
<protein>
    <recommendedName>
        <fullName evidence="2">DUF2442 domain-containing protein</fullName>
    </recommendedName>
</protein>
<reference evidence="1" key="1">
    <citation type="submission" date="2024-08" db="EMBL/GenBank/DDBJ databases">
        <authorList>
            <person name="Chaddad Z."/>
            <person name="Lamrabet M."/>
            <person name="Bouhnik O."/>
            <person name="Alami S."/>
            <person name="Wipf D."/>
            <person name="Courty P.E."/>
            <person name="Missbah El Idrissi M."/>
        </authorList>
    </citation>
    <scope>NUCLEOTIDE SEQUENCE</scope>
    <source>
        <strain evidence="1">LLZ17</strain>
    </source>
</reference>
<sequence>MPAYLVRVAETHDLIGFFVADDLGQLVDLIDECADPSECDYLELPSGAIYWDKPAVAVPIEVDEGDEPKAEIPWSGADVSWSWSEAIYSIGDDEGEWVPLFTEERETPGGVVPLRPRR</sequence>
<gene>
    <name evidence="1" type="ORF">AB8Z38_34685</name>
</gene>
<dbReference type="AlphaFoldDB" id="A0AB39XMS4"/>
<accession>A0AB39XMS4</accession>
<evidence type="ECO:0000313" key="1">
    <source>
        <dbReference type="EMBL" id="XDV57607.1"/>
    </source>
</evidence>